<dbReference type="GeneID" id="43658088"/>
<dbReference type="Gene3D" id="3.40.390.10">
    <property type="entry name" value="Collagenase (Catalytic Domain)"/>
    <property type="match status" value="1"/>
</dbReference>
<dbReference type="GO" id="GO:0008237">
    <property type="term" value="F:metallopeptidase activity"/>
    <property type="evidence" value="ECO:0007669"/>
    <property type="project" value="InterPro"/>
</dbReference>
<dbReference type="RefSeq" id="XP_031920981.1">
    <property type="nucleotide sequence ID" value="XM_032073642.1"/>
</dbReference>
<dbReference type="OrthoDB" id="291007at2759"/>
<sequence length="357" mass="41754">MTHNFPKSIRSLRWLSMGIIATGFVMKLFFLLSLLFASLSNAGHSAWEAGATTFTSEWIHIDPSFDFPTWPHETIRYYFNTPQMKTEFANDIRAAWQLWYAAGLPETFRFIEYSRTRCEAAPDDCLLIIAEYGAPSFFTSLGRQRIDPWDRNVMYLAFEGTEDEHDKALIIAHEIGHAWGLLHEHQNPLFWQWAFRGTRSDSLVQFYCENVLGFDEVEHEFNNTLLLWAEDGPCRDQARAYEFGFLASEMIPWGPRYQQPHRLWPHDYDVDWDSIMIYESHSFGADDEHGNKQLTLVRTKDLQVIPEPGTVTELDVFGMLHLYHPRYGKFREVFHNDPTSAWYAVFKDKIKNCLIKT</sequence>
<reference evidence="1 2" key="1">
    <citation type="submission" date="2019-04" db="EMBL/GenBank/DDBJ databases">
        <title>Friends and foes A comparative genomics studyof 23 Aspergillus species from section Flavi.</title>
        <authorList>
            <consortium name="DOE Joint Genome Institute"/>
            <person name="Kjaerbolling I."/>
            <person name="Vesth T."/>
            <person name="Frisvad J.C."/>
            <person name="Nybo J.L."/>
            <person name="Theobald S."/>
            <person name="Kildgaard S."/>
            <person name="Isbrandt T."/>
            <person name="Kuo A."/>
            <person name="Sato A."/>
            <person name="Lyhne E.K."/>
            <person name="Kogle M.E."/>
            <person name="Wiebenga A."/>
            <person name="Kun R.S."/>
            <person name="Lubbers R.J."/>
            <person name="Makela M.R."/>
            <person name="Barry K."/>
            <person name="Chovatia M."/>
            <person name="Clum A."/>
            <person name="Daum C."/>
            <person name="Haridas S."/>
            <person name="He G."/>
            <person name="LaButti K."/>
            <person name="Lipzen A."/>
            <person name="Mondo S."/>
            <person name="Riley R."/>
            <person name="Salamov A."/>
            <person name="Simmons B.A."/>
            <person name="Magnuson J.K."/>
            <person name="Henrissat B."/>
            <person name="Mortensen U.H."/>
            <person name="Larsen T.O."/>
            <person name="Devries R.P."/>
            <person name="Grigoriev I.V."/>
            <person name="Machida M."/>
            <person name="Baker S.E."/>
            <person name="Andersen M.R."/>
        </authorList>
    </citation>
    <scope>NUCLEOTIDE SEQUENCE [LARGE SCALE GENOMIC DNA]</scope>
    <source>
        <strain evidence="1 2">CBS 763.97</strain>
    </source>
</reference>
<dbReference type="EMBL" id="ML737948">
    <property type="protein sequence ID" value="KAE8357900.1"/>
    <property type="molecule type" value="Genomic_DNA"/>
</dbReference>
<dbReference type="AlphaFoldDB" id="A0A5N6ZNZ3"/>
<dbReference type="SUPFAM" id="SSF55486">
    <property type="entry name" value="Metalloproteases ('zincins'), catalytic domain"/>
    <property type="match status" value="1"/>
</dbReference>
<protein>
    <recommendedName>
        <fullName evidence="3">Peptidase metallopeptidase domain-containing protein</fullName>
    </recommendedName>
</protein>
<keyword evidence="2" id="KW-1185">Reference proteome</keyword>
<dbReference type="Proteomes" id="UP000326268">
    <property type="component" value="Unassembled WGS sequence"/>
</dbReference>
<organism evidence="1 2">
    <name type="scientific">Aspergillus caelatus</name>
    <dbReference type="NCBI Taxonomy" id="61420"/>
    <lineage>
        <taxon>Eukaryota</taxon>
        <taxon>Fungi</taxon>
        <taxon>Dikarya</taxon>
        <taxon>Ascomycota</taxon>
        <taxon>Pezizomycotina</taxon>
        <taxon>Eurotiomycetes</taxon>
        <taxon>Eurotiomycetidae</taxon>
        <taxon>Eurotiales</taxon>
        <taxon>Aspergillaceae</taxon>
        <taxon>Aspergillus</taxon>
        <taxon>Aspergillus subgen. Circumdati</taxon>
    </lineage>
</organism>
<dbReference type="InterPro" id="IPR024079">
    <property type="entry name" value="MetalloPept_cat_dom_sf"/>
</dbReference>
<evidence type="ECO:0000313" key="2">
    <source>
        <dbReference type="Proteomes" id="UP000326268"/>
    </source>
</evidence>
<gene>
    <name evidence="1" type="ORF">BDV27DRAFT_164081</name>
</gene>
<evidence type="ECO:0000313" key="1">
    <source>
        <dbReference type="EMBL" id="KAE8357900.1"/>
    </source>
</evidence>
<name>A0A5N6ZNZ3_9EURO</name>
<accession>A0A5N6ZNZ3</accession>
<proteinExistence type="predicted"/>
<evidence type="ECO:0008006" key="3">
    <source>
        <dbReference type="Google" id="ProtNLM"/>
    </source>
</evidence>